<dbReference type="EMBL" id="CAJPIZ010001708">
    <property type="protein sequence ID" value="CAG2103961.1"/>
    <property type="molecule type" value="Genomic_DNA"/>
</dbReference>
<name>A0A7R9PXG0_9ACAR</name>
<feature type="chain" id="PRO_5036403722" evidence="1">
    <location>
        <begin position="19"/>
        <end position="228"/>
    </location>
</feature>
<evidence type="ECO:0000256" key="1">
    <source>
        <dbReference type="SAM" id="SignalP"/>
    </source>
</evidence>
<dbReference type="EMBL" id="OC856283">
    <property type="protein sequence ID" value="CAD7623531.1"/>
    <property type="molecule type" value="Genomic_DNA"/>
</dbReference>
<protein>
    <submittedName>
        <fullName evidence="2">Uncharacterized protein</fullName>
    </submittedName>
</protein>
<reference evidence="2" key="1">
    <citation type="submission" date="2020-11" db="EMBL/GenBank/DDBJ databases">
        <authorList>
            <person name="Tran Van P."/>
        </authorList>
    </citation>
    <scope>NUCLEOTIDE SEQUENCE</scope>
</reference>
<organism evidence="2">
    <name type="scientific">Medioppia subpectinata</name>
    <dbReference type="NCBI Taxonomy" id="1979941"/>
    <lineage>
        <taxon>Eukaryota</taxon>
        <taxon>Metazoa</taxon>
        <taxon>Ecdysozoa</taxon>
        <taxon>Arthropoda</taxon>
        <taxon>Chelicerata</taxon>
        <taxon>Arachnida</taxon>
        <taxon>Acari</taxon>
        <taxon>Acariformes</taxon>
        <taxon>Sarcoptiformes</taxon>
        <taxon>Oribatida</taxon>
        <taxon>Brachypylina</taxon>
        <taxon>Oppioidea</taxon>
        <taxon>Oppiidae</taxon>
        <taxon>Medioppia</taxon>
    </lineage>
</organism>
<evidence type="ECO:0000313" key="3">
    <source>
        <dbReference type="Proteomes" id="UP000759131"/>
    </source>
</evidence>
<evidence type="ECO:0000313" key="2">
    <source>
        <dbReference type="EMBL" id="CAD7623531.1"/>
    </source>
</evidence>
<feature type="signal peptide" evidence="1">
    <location>
        <begin position="1"/>
        <end position="18"/>
    </location>
</feature>
<dbReference type="AlphaFoldDB" id="A0A7R9PXG0"/>
<gene>
    <name evidence="2" type="ORF">OSB1V03_LOCUS3986</name>
</gene>
<accession>A0A7R9PXG0</accession>
<sequence length="228" mass="25788">MIFVVIFMSAIISVSIQSDESVIHSIRPILLDSIINTKHRVFSPKSRQPLTALDAIVRQPNHEYDSVFFPNTTLTTTTAVDNLWCTDSSALSSILRYRAYEESIPCTGIVFDYSPQTFNITFRQCLNRNNPKCLKLLTINPQTYQLFLEGFLLVISYAQITDPLCADTFYLLVQLYAPSGGSTCGTPFGLTGKQSVWYWIDIYGGPCRSQCYGHSFLYHNPGVQYNYV</sequence>
<dbReference type="Proteomes" id="UP000759131">
    <property type="component" value="Unassembled WGS sequence"/>
</dbReference>
<keyword evidence="3" id="KW-1185">Reference proteome</keyword>
<keyword evidence="1" id="KW-0732">Signal</keyword>
<proteinExistence type="predicted"/>